<gene>
    <name evidence="1" type="ORF">D4764_07G0007610</name>
</gene>
<proteinExistence type="predicted"/>
<evidence type="ECO:0000313" key="1">
    <source>
        <dbReference type="EMBL" id="TWW58042.1"/>
    </source>
</evidence>
<evidence type="ECO:0000313" key="2">
    <source>
        <dbReference type="Proteomes" id="UP000324091"/>
    </source>
</evidence>
<accession>A0A5C6MS04</accession>
<sequence>MQNSLASHPTLELKKSRSQEATLKYQSPCASFHSTSRAEQTEYLSAADTCLTGTAQHACDTNTQTDCWDYSPDADGGLDYLFSAVSPCAKVGDSVPGGLTQLRLGLGLGPASCCPWSPPLKISYRRLPVLLFVAYREKRHCTSPGSRGSDPPTPPP</sequence>
<protein>
    <submittedName>
        <fullName evidence="1">Uncharacterized protein</fullName>
    </submittedName>
</protein>
<dbReference type="AlphaFoldDB" id="A0A5C6MS04"/>
<dbReference type="Proteomes" id="UP000324091">
    <property type="component" value="Chromosome 7"/>
</dbReference>
<keyword evidence="2" id="KW-1185">Reference proteome</keyword>
<comment type="caution">
    <text evidence="1">The sequence shown here is derived from an EMBL/GenBank/DDBJ whole genome shotgun (WGS) entry which is preliminary data.</text>
</comment>
<reference evidence="1 2" key="1">
    <citation type="submission" date="2019-04" db="EMBL/GenBank/DDBJ databases">
        <title>Chromosome genome assembly for Takifugu flavidus.</title>
        <authorList>
            <person name="Xiao S."/>
        </authorList>
    </citation>
    <scope>NUCLEOTIDE SEQUENCE [LARGE SCALE GENOMIC DNA]</scope>
    <source>
        <strain evidence="1">HTHZ2018</strain>
        <tissue evidence="1">Muscle</tissue>
    </source>
</reference>
<organism evidence="1 2">
    <name type="scientific">Takifugu flavidus</name>
    <name type="common">sansaifugu</name>
    <dbReference type="NCBI Taxonomy" id="433684"/>
    <lineage>
        <taxon>Eukaryota</taxon>
        <taxon>Metazoa</taxon>
        <taxon>Chordata</taxon>
        <taxon>Craniata</taxon>
        <taxon>Vertebrata</taxon>
        <taxon>Euteleostomi</taxon>
        <taxon>Actinopterygii</taxon>
        <taxon>Neopterygii</taxon>
        <taxon>Teleostei</taxon>
        <taxon>Neoteleostei</taxon>
        <taxon>Acanthomorphata</taxon>
        <taxon>Eupercaria</taxon>
        <taxon>Tetraodontiformes</taxon>
        <taxon>Tetradontoidea</taxon>
        <taxon>Tetraodontidae</taxon>
        <taxon>Takifugu</taxon>
    </lineage>
</organism>
<name>A0A5C6MS04_9TELE</name>
<dbReference type="EMBL" id="RHFK02000020">
    <property type="protein sequence ID" value="TWW58042.1"/>
    <property type="molecule type" value="Genomic_DNA"/>
</dbReference>